<feature type="compositionally biased region" description="Polar residues" evidence="1">
    <location>
        <begin position="25"/>
        <end position="37"/>
    </location>
</feature>
<name>A0AAD6HT13_9EURO</name>
<protein>
    <submittedName>
        <fullName evidence="2">Uncharacterized protein</fullName>
    </submittedName>
</protein>
<evidence type="ECO:0000256" key="1">
    <source>
        <dbReference type="SAM" id="MobiDB-lite"/>
    </source>
</evidence>
<dbReference type="AlphaFoldDB" id="A0AAD6HT13"/>
<evidence type="ECO:0000313" key="3">
    <source>
        <dbReference type="Proteomes" id="UP001215712"/>
    </source>
</evidence>
<proteinExistence type="predicted"/>
<dbReference type="EMBL" id="JAQJAN010000003">
    <property type="protein sequence ID" value="KAJ5733709.1"/>
    <property type="molecule type" value="Genomic_DNA"/>
</dbReference>
<feature type="region of interest" description="Disordered" evidence="1">
    <location>
        <begin position="1"/>
        <end position="61"/>
    </location>
</feature>
<reference evidence="2" key="2">
    <citation type="submission" date="2023-01" db="EMBL/GenBank/DDBJ databases">
        <authorList>
            <person name="Petersen C."/>
        </authorList>
    </citation>
    <scope>NUCLEOTIDE SEQUENCE</scope>
    <source>
        <strain evidence="2">IBT 17514</strain>
    </source>
</reference>
<dbReference type="Proteomes" id="UP001215712">
    <property type="component" value="Unassembled WGS sequence"/>
</dbReference>
<feature type="region of interest" description="Disordered" evidence="1">
    <location>
        <begin position="173"/>
        <end position="204"/>
    </location>
</feature>
<feature type="compositionally biased region" description="Polar residues" evidence="1">
    <location>
        <begin position="182"/>
        <end position="204"/>
    </location>
</feature>
<keyword evidence="3" id="KW-1185">Reference proteome</keyword>
<accession>A0AAD6HT13</accession>
<feature type="compositionally biased region" description="Low complexity" evidence="1">
    <location>
        <begin position="1"/>
        <end position="18"/>
    </location>
</feature>
<gene>
    <name evidence="2" type="ORF">N7493_002495</name>
</gene>
<evidence type="ECO:0000313" key="2">
    <source>
        <dbReference type="EMBL" id="KAJ5733709.1"/>
    </source>
</evidence>
<comment type="caution">
    <text evidence="2">The sequence shown here is derived from an EMBL/GenBank/DDBJ whole genome shotgun (WGS) entry which is preliminary data.</text>
</comment>
<reference evidence="2" key="1">
    <citation type="journal article" date="2023" name="IMA Fungus">
        <title>Comparative genomic study of the Penicillium genus elucidates a diverse pangenome and 15 lateral gene transfer events.</title>
        <authorList>
            <person name="Petersen C."/>
            <person name="Sorensen T."/>
            <person name="Nielsen M.R."/>
            <person name="Sondergaard T.E."/>
            <person name="Sorensen J.L."/>
            <person name="Fitzpatrick D.A."/>
            <person name="Frisvad J.C."/>
            <person name="Nielsen K.L."/>
        </authorList>
    </citation>
    <scope>NUCLEOTIDE SEQUENCE</scope>
    <source>
        <strain evidence="2">IBT 17514</strain>
    </source>
</reference>
<organism evidence="2 3">
    <name type="scientific">Penicillium malachiteum</name>
    <dbReference type="NCBI Taxonomy" id="1324776"/>
    <lineage>
        <taxon>Eukaryota</taxon>
        <taxon>Fungi</taxon>
        <taxon>Dikarya</taxon>
        <taxon>Ascomycota</taxon>
        <taxon>Pezizomycotina</taxon>
        <taxon>Eurotiomycetes</taxon>
        <taxon>Eurotiomycetidae</taxon>
        <taxon>Eurotiales</taxon>
        <taxon>Aspergillaceae</taxon>
        <taxon>Penicillium</taxon>
    </lineage>
</organism>
<sequence>MWASSATNSSYSSSVSSSDPHLPYQQPQPTSTLSLGSQHPRRTPMAPKYPRFYTTPMDEATDSTPIQVYGLEQRPPSIIEKPKLLHRVSNALDDIKEDLAYNMADPDSTAAKFKRRSTFLLDGSLVPNAYRPETASPRPSTARPMSVISVEPRSSRGLSHRLSRRLSIFGGRSKVAERPHTASISTPNLIGTSTLTSDRQANYI</sequence>